<dbReference type="InterPro" id="IPR020846">
    <property type="entry name" value="MFS_dom"/>
</dbReference>
<dbReference type="Pfam" id="PF07690">
    <property type="entry name" value="MFS_1"/>
    <property type="match status" value="1"/>
</dbReference>
<feature type="domain" description="Major facilitator superfamily (MFS) profile" evidence="5">
    <location>
        <begin position="7"/>
        <end position="393"/>
    </location>
</feature>
<sequence>MNKARITWTLVGLGFFTMFLSSALKGVFQVYFSDLAQSFGRGRADFGFAGGLFLLVSGLASPLVGALSDRAGPIKTVMLGSLTGGIAFLLLAWFSGQYWLFVALYGLVAAFALAAMSYVPMGVLVDRLFEQKKKSFAYAVISNGTSVGFIVLSPLWLWLQPQFSWPQIFMVIGALFAGPVTLLLWWASRIPMPEKPAAEHQQEGNWRSVLSDQGFYVLALGFIGCGATMAFIDIHLVPLWQDGGASRASMGFSLSLLGILELISGLAAGWLATRYAQHNLLGLFYLMRCLAMALLLVQSSLVTTYLFAAIFGASYLGTVVLTSAICLERYGNQVKGQVFGVLFLLHQAGGFASAQLGAYGYDLFHSYRPTIIVLTLITAIAGLACFLFFTESKHQPAAEPA</sequence>
<dbReference type="PANTHER" id="PTHR11360:SF284">
    <property type="entry name" value="EG:103B4.3 PROTEIN-RELATED"/>
    <property type="match status" value="1"/>
</dbReference>
<organism evidence="6 8">
    <name type="scientific">Iodobacter fluviatilis</name>
    <dbReference type="NCBI Taxonomy" id="537"/>
    <lineage>
        <taxon>Bacteria</taxon>
        <taxon>Pseudomonadati</taxon>
        <taxon>Pseudomonadota</taxon>
        <taxon>Betaproteobacteria</taxon>
        <taxon>Neisseriales</taxon>
        <taxon>Chitinibacteraceae</taxon>
        <taxon>Iodobacter</taxon>
    </lineage>
</organism>
<evidence type="ECO:0000313" key="8">
    <source>
        <dbReference type="Proteomes" id="UP000255108"/>
    </source>
</evidence>
<dbReference type="EMBL" id="UGHR01000001">
    <property type="protein sequence ID" value="STQ91180.1"/>
    <property type="molecule type" value="Genomic_DNA"/>
</dbReference>
<dbReference type="EMBL" id="SMBT01000003">
    <property type="protein sequence ID" value="TCU88749.1"/>
    <property type="molecule type" value="Genomic_DNA"/>
</dbReference>
<dbReference type="CDD" id="cd17355">
    <property type="entry name" value="MFS_YcxA_like"/>
    <property type="match status" value="1"/>
</dbReference>
<evidence type="ECO:0000259" key="5">
    <source>
        <dbReference type="PROSITE" id="PS50850"/>
    </source>
</evidence>
<keyword evidence="2 4" id="KW-1133">Transmembrane helix</keyword>
<evidence type="ECO:0000256" key="2">
    <source>
        <dbReference type="ARBA" id="ARBA00022989"/>
    </source>
</evidence>
<dbReference type="InterPro" id="IPR036259">
    <property type="entry name" value="MFS_trans_sf"/>
</dbReference>
<keyword evidence="9" id="KW-1185">Reference proteome</keyword>
<dbReference type="PROSITE" id="PS50850">
    <property type="entry name" value="MFS"/>
    <property type="match status" value="1"/>
</dbReference>
<dbReference type="Gene3D" id="1.20.1250.20">
    <property type="entry name" value="MFS general substrate transporter like domains"/>
    <property type="match status" value="1"/>
</dbReference>
<reference evidence="6 8" key="1">
    <citation type="submission" date="2018-06" db="EMBL/GenBank/DDBJ databases">
        <authorList>
            <consortium name="Pathogen Informatics"/>
            <person name="Doyle S."/>
        </authorList>
    </citation>
    <scope>NUCLEOTIDE SEQUENCE [LARGE SCALE GENOMIC DNA]</scope>
    <source>
        <strain evidence="6 8">NCTC11159</strain>
    </source>
</reference>
<feature type="transmembrane region" description="Helical" evidence="4">
    <location>
        <begin position="367"/>
        <end position="389"/>
    </location>
</feature>
<evidence type="ECO:0000256" key="1">
    <source>
        <dbReference type="ARBA" id="ARBA00022692"/>
    </source>
</evidence>
<dbReference type="InterPro" id="IPR050327">
    <property type="entry name" value="Proton-linked_MCT"/>
</dbReference>
<feature type="transmembrane region" description="Helical" evidence="4">
    <location>
        <begin position="305"/>
        <end position="327"/>
    </location>
</feature>
<dbReference type="SUPFAM" id="SSF103473">
    <property type="entry name" value="MFS general substrate transporter"/>
    <property type="match status" value="1"/>
</dbReference>
<dbReference type="RefSeq" id="WP_115227422.1">
    <property type="nucleotide sequence ID" value="NZ_CAWOLO010000003.1"/>
</dbReference>
<feature type="transmembrane region" description="Helical" evidence="4">
    <location>
        <begin position="215"/>
        <end position="240"/>
    </location>
</feature>
<reference evidence="7 9" key="2">
    <citation type="submission" date="2019-03" db="EMBL/GenBank/DDBJ databases">
        <title>Genomic Encyclopedia of Type Strains, Phase IV (KMG-IV): sequencing the most valuable type-strain genomes for metagenomic binning, comparative biology and taxonomic classification.</title>
        <authorList>
            <person name="Goeker M."/>
        </authorList>
    </citation>
    <scope>NUCLEOTIDE SEQUENCE [LARGE SCALE GENOMIC DNA]</scope>
    <source>
        <strain evidence="7 9">DSM 3764</strain>
    </source>
</reference>
<dbReference type="Proteomes" id="UP000295794">
    <property type="component" value="Unassembled WGS sequence"/>
</dbReference>
<feature type="transmembrane region" description="Helical" evidence="4">
    <location>
        <begin position="102"/>
        <end position="124"/>
    </location>
</feature>
<gene>
    <name evidence="7" type="ORF">EV682_103333</name>
    <name evidence="6" type="ORF">NCTC11159_02252</name>
</gene>
<evidence type="ECO:0000313" key="7">
    <source>
        <dbReference type="EMBL" id="TCU88749.1"/>
    </source>
</evidence>
<protein>
    <submittedName>
        <fullName evidence="6 7">Arabinose efflux permease</fullName>
    </submittedName>
</protein>
<proteinExistence type="predicted"/>
<dbReference type="AlphaFoldDB" id="A0A377Q8X1"/>
<keyword evidence="1 4" id="KW-0812">Transmembrane</keyword>
<name>A0A377Q8X1_9NEIS</name>
<evidence type="ECO:0000313" key="6">
    <source>
        <dbReference type="EMBL" id="STQ91180.1"/>
    </source>
</evidence>
<feature type="transmembrane region" description="Helical" evidence="4">
    <location>
        <begin position="280"/>
        <end position="299"/>
    </location>
</feature>
<feature type="transmembrane region" description="Helical" evidence="4">
    <location>
        <begin position="339"/>
        <end position="361"/>
    </location>
</feature>
<feature type="transmembrane region" description="Helical" evidence="4">
    <location>
        <begin position="252"/>
        <end position="273"/>
    </location>
</feature>
<feature type="transmembrane region" description="Helical" evidence="4">
    <location>
        <begin position="165"/>
        <end position="186"/>
    </location>
</feature>
<dbReference type="InterPro" id="IPR011701">
    <property type="entry name" value="MFS"/>
</dbReference>
<feature type="transmembrane region" description="Helical" evidence="4">
    <location>
        <begin position="136"/>
        <end position="159"/>
    </location>
</feature>
<dbReference type="Proteomes" id="UP000255108">
    <property type="component" value="Unassembled WGS sequence"/>
</dbReference>
<evidence type="ECO:0000256" key="3">
    <source>
        <dbReference type="ARBA" id="ARBA00023136"/>
    </source>
</evidence>
<feature type="transmembrane region" description="Helical" evidence="4">
    <location>
        <begin position="47"/>
        <end position="65"/>
    </location>
</feature>
<evidence type="ECO:0000313" key="9">
    <source>
        <dbReference type="Proteomes" id="UP000295794"/>
    </source>
</evidence>
<dbReference type="GO" id="GO:0022857">
    <property type="term" value="F:transmembrane transporter activity"/>
    <property type="evidence" value="ECO:0007669"/>
    <property type="project" value="InterPro"/>
</dbReference>
<dbReference type="PANTHER" id="PTHR11360">
    <property type="entry name" value="MONOCARBOXYLATE TRANSPORTER"/>
    <property type="match status" value="1"/>
</dbReference>
<evidence type="ECO:0000256" key="4">
    <source>
        <dbReference type="SAM" id="Phobius"/>
    </source>
</evidence>
<accession>A0A377Q8X1</accession>
<dbReference type="OrthoDB" id="146345at2"/>
<keyword evidence="3 4" id="KW-0472">Membrane</keyword>
<feature type="transmembrane region" description="Helical" evidence="4">
    <location>
        <begin position="77"/>
        <end position="96"/>
    </location>
</feature>